<feature type="domain" description="LysR substrate-binding" evidence="6">
    <location>
        <begin position="118"/>
        <end position="245"/>
    </location>
</feature>
<dbReference type="KEGG" id="raj:RA11412_2467"/>
<reference evidence="7 8" key="1">
    <citation type="submission" date="2016-10" db="EMBL/GenBank/DDBJ databases">
        <title>Genome sequence of Rothia aeria strain JCM11412.</title>
        <authorList>
            <person name="Nambu T."/>
        </authorList>
    </citation>
    <scope>NUCLEOTIDE SEQUENCE [LARGE SCALE GENOMIC DNA]</scope>
    <source>
        <strain evidence="7 8">JCM 11412</strain>
    </source>
</reference>
<dbReference type="EMBL" id="AP017895">
    <property type="protein sequence ID" value="BAV88766.1"/>
    <property type="molecule type" value="Genomic_DNA"/>
</dbReference>
<dbReference type="Proteomes" id="UP000250241">
    <property type="component" value="Chromosome"/>
</dbReference>
<dbReference type="PANTHER" id="PTHR30346">
    <property type="entry name" value="TRANSCRIPTIONAL DUAL REGULATOR HCAR-RELATED"/>
    <property type="match status" value="1"/>
</dbReference>
<dbReference type="Gene3D" id="3.40.190.10">
    <property type="entry name" value="Periplasmic binding protein-like II"/>
    <property type="match status" value="2"/>
</dbReference>
<sequence>MNETPEAATPAKPVPPSTQQESSIELAAPAAGLIYSAQAAPAPVLSRASLRIGYEPGVMPGKWFTRWHERYGRTAPLAEIPLREGAGLEALTTALSTPNSTSGEARFEPLAHMAIMRAAAQETPDKDRYHSIRLYEEVPVVVLPKDHVLTVLDEVPLGEMAEEFLLHEPEEFPAWGEASQQWRQQNPRFLPQIPTHADAIELVAAGVGLYITPMSVARLHHRKDLTYRPVPDAEPYPVHLVWPRTPAAPTPDTVQGEKDDEFEVLIQDFIGIVRGRTASSNRGSETAQARRTRIAGERAKTTAKSRAANARREARHQKTAASRTGGTSRRKAAAGSKPGRNGRRTGKRR</sequence>
<evidence type="ECO:0000256" key="5">
    <source>
        <dbReference type="SAM" id="MobiDB-lite"/>
    </source>
</evidence>
<dbReference type="RefSeq" id="WP_128088024.1">
    <property type="nucleotide sequence ID" value="NZ_CBDEQU010000036.1"/>
</dbReference>
<evidence type="ECO:0000313" key="7">
    <source>
        <dbReference type="EMBL" id="BAV88766.1"/>
    </source>
</evidence>
<evidence type="ECO:0000259" key="6">
    <source>
        <dbReference type="Pfam" id="PF03466"/>
    </source>
</evidence>
<keyword evidence="4" id="KW-0804">Transcription</keyword>
<feature type="compositionally biased region" description="Basic residues" evidence="5">
    <location>
        <begin position="340"/>
        <end position="349"/>
    </location>
</feature>
<dbReference type="SUPFAM" id="SSF53850">
    <property type="entry name" value="Periplasmic binding protein-like II"/>
    <property type="match status" value="1"/>
</dbReference>
<dbReference type="Pfam" id="PF03466">
    <property type="entry name" value="LysR_substrate"/>
    <property type="match status" value="1"/>
</dbReference>
<feature type="compositionally biased region" description="Polar residues" evidence="5">
    <location>
        <begin position="277"/>
        <end position="289"/>
    </location>
</feature>
<gene>
    <name evidence="7" type="ORF">RA11412_2467</name>
</gene>
<feature type="region of interest" description="Disordered" evidence="5">
    <location>
        <begin position="277"/>
        <end position="349"/>
    </location>
</feature>
<dbReference type="PANTHER" id="PTHR30346:SF0">
    <property type="entry name" value="HCA OPERON TRANSCRIPTIONAL ACTIVATOR HCAR"/>
    <property type="match status" value="1"/>
</dbReference>
<organism evidence="7 8">
    <name type="scientific">Rothia aeria</name>
    <dbReference type="NCBI Taxonomy" id="172042"/>
    <lineage>
        <taxon>Bacteria</taxon>
        <taxon>Bacillati</taxon>
        <taxon>Actinomycetota</taxon>
        <taxon>Actinomycetes</taxon>
        <taxon>Micrococcales</taxon>
        <taxon>Micrococcaceae</taxon>
        <taxon>Rothia</taxon>
    </lineage>
</organism>
<dbReference type="AlphaFoldDB" id="A0A2Z5R2S9"/>
<evidence type="ECO:0000256" key="4">
    <source>
        <dbReference type="ARBA" id="ARBA00023163"/>
    </source>
</evidence>
<evidence type="ECO:0000313" key="8">
    <source>
        <dbReference type="Proteomes" id="UP000250241"/>
    </source>
</evidence>
<dbReference type="InterPro" id="IPR005119">
    <property type="entry name" value="LysR_subst-bd"/>
</dbReference>
<dbReference type="GO" id="GO:0003700">
    <property type="term" value="F:DNA-binding transcription factor activity"/>
    <property type="evidence" value="ECO:0007669"/>
    <property type="project" value="TreeGrafter"/>
</dbReference>
<evidence type="ECO:0000256" key="1">
    <source>
        <dbReference type="ARBA" id="ARBA00009437"/>
    </source>
</evidence>
<protein>
    <submittedName>
        <fullName evidence="7">Transcriptional regulator</fullName>
    </submittedName>
</protein>
<proteinExistence type="inferred from homology"/>
<comment type="similarity">
    <text evidence="1">Belongs to the LysR transcriptional regulatory family.</text>
</comment>
<dbReference type="GO" id="GO:0003677">
    <property type="term" value="F:DNA binding"/>
    <property type="evidence" value="ECO:0007669"/>
    <property type="project" value="UniProtKB-KW"/>
</dbReference>
<keyword evidence="2" id="KW-0805">Transcription regulation</keyword>
<evidence type="ECO:0000256" key="3">
    <source>
        <dbReference type="ARBA" id="ARBA00023125"/>
    </source>
</evidence>
<evidence type="ECO:0000256" key="2">
    <source>
        <dbReference type="ARBA" id="ARBA00023015"/>
    </source>
</evidence>
<dbReference type="GO" id="GO:0032993">
    <property type="term" value="C:protein-DNA complex"/>
    <property type="evidence" value="ECO:0007669"/>
    <property type="project" value="TreeGrafter"/>
</dbReference>
<keyword evidence="8" id="KW-1185">Reference proteome</keyword>
<dbReference type="GeneID" id="93862512"/>
<feature type="region of interest" description="Disordered" evidence="5">
    <location>
        <begin position="1"/>
        <end position="23"/>
    </location>
</feature>
<keyword evidence="3" id="KW-0238">DNA-binding</keyword>
<accession>A0A2Z5R2S9</accession>
<name>A0A2Z5R2S9_9MICC</name>